<organism evidence="1 2">
    <name type="scientific">Funneliformis mosseae</name>
    <name type="common">Endomycorrhizal fungus</name>
    <name type="synonym">Glomus mosseae</name>
    <dbReference type="NCBI Taxonomy" id="27381"/>
    <lineage>
        <taxon>Eukaryota</taxon>
        <taxon>Fungi</taxon>
        <taxon>Fungi incertae sedis</taxon>
        <taxon>Mucoromycota</taxon>
        <taxon>Glomeromycotina</taxon>
        <taxon>Glomeromycetes</taxon>
        <taxon>Glomerales</taxon>
        <taxon>Glomeraceae</taxon>
        <taxon>Funneliformis</taxon>
    </lineage>
</organism>
<dbReference type="AlphaFoldDB" id="A0A9N9ATS3"/>
<keyword evidence="2" id="KW-1185">Reference proteome</keyword>
<evidence type="ECO:0000313" key="2">
    <source>
        <dbReference type="Proteomes" id="UP000789375"/>
    </source>
</evidence>
<name>A0A9N9ATS3_FUNMO</name>
<accession>A0A9N9ATS3</accession>
<dbReference type="EMBL" id="CAJVPP010001261">
    <property type="protein sequence ID" value="CAG8544562.1"/>
    <property type="molecule type" value="Genomic_DNA"/>
</dbReference>
<proteinExistence type="predicted"/>
<comment type="caution">
    <text evidence="1">The sequence shown here is derived from an EMBL/GenBank/DDBJ whole genome shotgun (WGS) entry which is preliminary data.</text>
</comment>
<sequence>MERRSFLCLIQLKAPAIFSESPMNLYYHSIAAVQALSRAYLLDLIGISWNELYLLANVIQANSFITQFESDSKQMS</sequence>
<gene>
    <name evidence="1" type="ORF">FMOSSE_LOCUS6150</name>
</gene>
<dbReference type="Proteomes" id="UP000789375">
    <property type="component" value="Unassembled WGS sequence"/>
</dbReference>
<reference evidence="1" key="1">
    <citation type="submission" date="2021-06" db="EMBL/GenBank/DDBJ databases">
        <authorList>
            <person name="Kallberg Y."/>
            <person name="Tangrot J."/>
            <person name="Rosling A."/>
        </authorList>
    </citation>
    <scope>NUCLEOTIDE SEQUENCE</scope>
    <source>
        <strain evidence="1">87-6 pot B 2015</strain>
    </source>
</reference>
<protein>
    <submittedName>
        <fullName evidence="1">4169_t:CDS:1</fullName>
    </submittedName>
</protein>
<evidence type="ECO:0000313" key="1">
    <source>
        <dbReference type="EMBL" id="CAG8544562.1"/>
    </source>
</evidence>